<name>A0A051TJZ7_9MYCO</name>
<dbReference type="InterPro" id="IPR014001">
    <property type="entry name" value="Helicase_ATP-bd"/>
</dbReference>
<sequence>MGSIHEVMEAFRKAPSNSERGTKFEKLMVRYFDLDPLLSQQYDAVWRWIDWPGRKGKPDTGIDLVARERDSGEFTAIQCKFYEPTHQLRKEDIDSFFTASGKNPFTNRIIISTTDRWGGHAEDALEDQTVPVQRIGLAEIADSPIDWDIAWVDGDLRIDVSEATRHEPRPHQATAIEEVFSGFAAGNDRGKLIMACGTGKTFTALKIAERTVEEHGGNARVLFCVPSISLLSQTLREWTAQTQLDLRAFAVCSDTKVSRAAEDINTYEVAIPVTTNAAKLVHEMEHRKRAKGLTVVFTTYQSLPVVADAQQLGVAPFDLVICDEAHRTTGVTLEDTRESNFVKVHDANYVHADRRLYMTATPRIYDETVKAKADEHSAEITSMDDETKYGPEFHRLSFGEAVERGLLTDYKVLVLTVDEEMVAAPLQTQLAGGDGELRLDDATKIVGCWNGLAKRAGKTPDGHGFTSGEAPMRRAVAFAKDIAASKQVAELFPKVVDAYREMLSNSQDDGIDINETNLGLTVGVRHVDGTFNALERNRELQWLKAPLPENECRILSNARCLSEGVDVPALDAVMFLHPRNSVVDVVQSVGRVMRKAEGKDYGYIILPVAVPAGMSPSQALGDNRRFKVVWQVLNALRAHDDRFNAMVNSIALNAANPGTVTGHGSDRLLGAHIGPTTDNPETLAADNSTSATANSTDLVAGVADGDASGGGGLASQMALFSLSEWQEAIYTRIVDKVGTRTYWEDWAKDVADIAAALITRIKALLDNADAKVTTAFDKFLQGLRDNLNDSISRDDAISMLAQHLITAPVFDALFAGHEFAAHNPVSKTMQTMVDQLGGAGLEAETAHLEGFYDSVRIRASEVTTADGKQQVIAELYEKFFKVGFAKQAEALGIVYTPVEIVDFILRAADQASREAFGRGLTDEAVHILDPFTGTGTFMTRLMQSGLVRPKDLARKYSDELHANEIMLLAYYIAAVNIETTYHALTKADYTPFQGIVLTDTFQITEADDSLDTEMFPQNNSRIVKQLEAPIHVIVGNPPWSVGQESANDLNANMSYSTLDKRIADTYAKRSTAGLKRNLYDSYVRAFRWAADRIGDHGIVAFVSNGGWIDSNSGDGIRLSLADEYTRIYVYNLRGNQRTAGVLSRKEGGKVFGSGSRNTVAIFVGVRDPGRTEPCTIAYRDIGDYLTRERKLEIVASTHLHSVDWQLIAPNEHGDWISHRDNVFGGWPVLGDKAGGVAVFSSFSLGVATNRDPWVYGFSSSAVEVNVKKLISNYTAQIEPFEAYIRERGVTRPTEQTVTAYLTTPRPRTGESDIKWSRGLRADLARRTRLNYVPDDLRLGAYRPFQKQHLYFNPRLNEVQSAQDTFFPTPKHRNIGFYVVGSGSDVPFSAIALDLLPNLHVTGAGSGGQFFPRWTYRKADAVGDGTFDFESETGHLDDHGYRRVDNISDGILALYQRTIDDQVTKDDIFFYVYGLLHDPSYRETYAADLKKMLPHIPTPNSRELFDQRVAAGRALSDLHTGYEKVEPYPVDVRLRPGTYPEDRDTWRVTKLKWAKKKDPETGRNVDDVTTLIYNPKVTIAGIPEAADRYMLGSRSALAWIIDRYQVKTDKPSGIVNDPNDWCDEHNDPRYIVDLIAKVTTVAVETMKIVDELS</sequence>
<dbReference type="GO" id="GO:0005829">
    <property type="term" value="C:cytosol"/>
    <property type="evidence" value="ECO:0007669"/>
    <property type="project" value="TreeGrafter"/>
</dbReference>
<dbReference type="SUPFAM" id="SSF52540">
    <property type="entry name" value="P-loop containing nucleoside triphosphate hydrolases"/>
    <property type="match status" value="2"/>
</dbReference>
<reference evidence="3 4" key="1">
    <citation type="submission" date="2014-04" db="EMBL/GenBank/DDBJ databases">
        <title>The Genome Sequence of Mycobacterium tuberculosis TKK-01-0051.</title>
        <authorList>
            <consortium name="The Broad Institute Genomics Platform"/>
            <consortium name="The Broad Institute Genome Sequencing Center for Infectious Disease"/>
            <person name="Earl A.M."/>
            <person name="Cohen K."/>
            <person name="Pym A."/>
            <person name="Bishai W."/>
            <person name="Maharaj K."/>
            <person name="Desjardins C."/>
            <person name="Abeel T."/>
            <person name="Young S."/>
            <person name="Zeng Q."/>
            <person name="Gargeya S."/>
            <person name="Abouelleil A."/>
            <person name="Alvarado L."/>
            <person name="Chapman S.B."/>
            <person name="Gainer-Dewar J."/>
            <person name="Goldberg J."/>
            <person name="Griggs A."/>
            <person name="Gujja S."/>
            <person name="Hansen M."/>
            <person name="Howarth C."/>
            <person name="Imamovic A."/>
            <person name="Larimer J."/>
            <person name="Murphy C."/>
            <person name="Naylor J."/>
            <person name="Pearson M."/>
            <person name="Poon T.W."/>
            <person name="Priest M."/>
            <person name="Roberts A."/>
            <person name="Saif S."/>
            <person name="Shea T."/>
            <person name="Sykes S."/>
            <person name="Wortman J."/>
            <person name="Nusbaum C."/>
            <person name="Birren B."/>
        </authorList>
    </citation>
    <scope>NUCLEOTIDE SEQUENCE [LARGE SCALE GENOMIC DNA]</scope>
    <source>
        <strain evidence="3 4">TKK-01-0051</strain>
    </source>
</reference>
<dbReference type="HOGENOM" id="CLU_002151_1_0_11"/>
<keyword evidence="1" id="KW-0680">Restriction system</keyword>
<dbReference type="InterPro" id="IPR003356">
    <property type="entry name" value="DNA_methylase_A-5"/>
</dbReference>
<evidence type="ECO:0000313" key="3">
    <source>
        <dbReference type="EMBL" id="KBZ57120.1"/>
    </source>
</evidence>
<dbReference type="PROSITE" id="PS00092">
    <property type="entry name" value="N6_MTASE"/>
    <property type="match status" value="1"/>
</dbReference>
<dbReference type="InterPro" id="IPR039442">
    <property type="entry name" value="Mrr-like_dom"/>
</dbReference>
<dbReference type="GO" id="GO:0008170">
    <property type="term" value="F:N-methyltransferase activity"/>
    <property type="evidence" value="ECO:0007669"/>
    <property type="project" value="InterPro"/>
</dbReference>
<feature type="domain" description="Helicase ATP-binding" evidence="2">
    <location>
        <begin position="181"/>
        <end position="380"/>
    </location>
</feature>
<gene>
    <name evidence="3" type="ORF">K875_05638</name>
</gene>
<dbReference type="GO" id="GO:0003677">
    <property type="term" value="F:DNA binding"/>
    <property type="evidence" value="ECO:0007669"/>
    <property type="project" value="InterPro"/>
</dbReference>
<dbReference type="CDD" id="cd18785">
    <property type="entry name" value="SF2_C"/>
    <property type="match status" value="1"/>
</dbReference>
<dbReference type="Pfam" id="PF00271">
    <property type="entry name" value="Helicase_C"/>
    <property type="match status" value="1"/>
</dbReference>
<dbReference type="InterPro" id="IPR029063">
    <property type="entry name" value="SAM-dependent_MTases_sf"/>
</dbReference>
<dbReference type="InterPro" id="IPR006935">
    <property type="entry name" value="Helicase/UvrB_N"/>
</dbReference>
<dbReference type="SMART" id="SM00487">
    <property type="entry name" value="DEXDc"/>
    <property type="match status" value="1"/>
</dbReference>
<dbReference type="InterPro" id="IPR027417">
    <property type="entry name" value="P-loop_NTPase"/>
</dbReference>
<dbReference type="SUPFAM" id="SSF52980">
    <property type="entry name" value="Restriction endonuclease-like"/>
    <property type="match status" value="1"/>
</dbReference>
<dbReference type="Pfam" id="PF18135">
    <property type="entry name" value="Type_ISP_C"/>
    <property type="match status" value="1"/>
</dbReference>
<dbReference type="GO" id="GO:0032259">
    <property type="term" value="P:methylation"/>
    <property type="evidence" value="ECO:0007669"/>
    <property type="project" value="InterPro"/>
</dbReference>
<dbReference type="Pfam" id="PF02384">
    <property type="entry name" value="N6_Mtase"/>
    <property type="match status" value="1"/>
</dbReference>
<dbReference type="InterPro" id="IPR002052">
    <property type="entry name" value="DNA_methylase_N6_adenine_CS"/>
</dbReference>
<dbReference type="PANTHER" id="PTHR47396">
    <property type="entry name" value="TYPE I RESTRICTION ENZYME ECOKI R PROTEIN"/>
    <property type="match status" value="1"/>
</dbReference>
<evidence type="ECO:0000256" key="1">
    <source>
        <dbReference type="ARBA" id="ARBA00022747"/>
    </source>
</evidence>
<evidence type="ECO:0000259" key="2">
    <source>
        <dbReference type="PROSITE" id="PS51192"/>
    </source>
</evidence>
<dbReference type="Proteomes" id="UP000025947">
    <property type="component" value="Unassembled WGS sequence"/>
</dbReference>
<dbReference type="PANTHER" id="PTHR47396:SF1">
    <property type="entry name" value="ATP-DEPENDENT HELICASE IRC3-RELATED"/>
    <property type="match status" value="1"/>
</dbReference>
<evidence type="ECO:0000313" key="4">
    <source>
        <dbReference type="Proteomes" id="UP000025947"/>
    </source>
</evidence>
<accession>A0A051TJZ7</accession>
<protein>
    <recommendedName>
        <fullName evidence="2">Helicase ATP-binding domain-containing protein</fullName>
    </recommendedName>
</protein>
<dbReference type="InterPro" id="IPR011856">
    <property type="entry name" value="tRNA_endonuc-like_dom_sf"/>
</dbReference>
<dbReference type="InterPro" id="IPR050742">
    <property type="entry name" value="Helicase_Restrict-Modif_Enz"/>
</dbReference>
<dbReference type="RefSeq" id="WP_044487821.1">
    <property type="nucleotide sequence ID" value="NZ_KK328284.1"/>
</dbReference>
<dbReference type="PROSITE" id="PS51192">
    <property type="entry name" value="HELICASE_ATP_BIND_1"/>
    <property type="match status" value="1"/>
</dbReference>
<dbReference type="SMART" id="SM00490">
    <property type="entry name" value="HELICc"/>
    <property type="match status" value="1"/>
</dbReference>
<dbReference type="CDD" id="cd22333">
    <property type="entry name" value="LlaBIII_nuclease-like"/>
    <property type="match status" value="1"/>
</dbReference>
<dbReference type="Pfam" id="PF13156">
    <property type="entry name" value="Mrr_cat_2"/>
    <property type="match status" value="1"/>
</dbReference>
<keyword evidence="4" id="KW-1185">Reference proteome</keyword>
<dbReference type="EMBL" id="JLXW01000013">
    <property type="protein sequence ID" value="KBZ57120.1"/>
    <property type="molecule type" value="Genomic_DNA"/>
</dbReference>
<dbReference type="Pfam" id="PF04851">
    <property type="entry name" value="ResIII"/>
    <property type="match status" value="1"/>
</dbReference>
<dbReference type="GO" id="GO:0016787">
    <property type="term" value="F:hydrolase activity"/>
    <property type="evidence" value="ECO:0007669"/>
    <property type="project" value="InterPro"/>
</dbReference>
<dbReference type="InterPro" id="IPR053980">
    <property type="entry name" value="ISP_coupler"/>
</dbReference>
<dbReference type="GO" id="GO:0005524">
    <property type="term" value="F:ATP binding"/>
    <property type="evidence" value="ECO:0007669"/>
    <property type="project" value="InterPro"/>
</dbReference>
<dbReference type="Gene3D" id="3.40.1350.10">
    <property type="match status" value="1"/>
</dbReference>
<dbReference type="SUPFAM" id="SSF53335">
    <property type="entry name" value="S-adenosyl-L-methionine-dependent methyltransferases"/>
    <property type="match status" value="1"/>
</dbReference>
<dbReference type="Gene3D" id="3.40.50.300">
    <property type="entry name" value="P-loop containing nucleotide triphosphate hydrolases"/>
    <property type="match status" value="2"/>
</dbReference>
<dbReference type="PATRIC" id="fig|1324261.3.peg.5676"/>
<dbReference type="InterPro" id="IPR041635">
    <property type="entry name" value="Type_ISP_LLaBIII_C"/>
</dbReference>
<dbReference type="InterPro" id="IPR011335">
    <property type="entry name" value="Restrct_endonuc-II-like"/>
</dbReference>
<proteinExistence type="predicted"/>
<organism evidence="3 4">
    <name type="scientific">Mycobacterium [tuberculosis] TKK-01-0051</name>
    <dbReference type="NCBI Taxonomy" id="1324261"/>
    <lineage>
        <taxon>Bacteria</taxon>
        <taxon>Bacillati</taxon>
        <taxon>Actinomycetota</taxon>
        <taxon>Actinomycetes</taxon>
        <taxon>Mycobacteriales</taxon>
        <taxon>Mycobacteriaceae</taxon>
        <taxon>Mycobacterium</taxon>
        <taxon>Mycobacterium avium complex (MAC)</taxon>
    </lineage>
</organism>
<dbReference type="Gene3D" id="3.40.50.150">
    <property type="entry name" value="Vaccinia Virus protein VP39"/>
    <property type="match status" value="1"/>
</dbReference>
<comment type="caution">
    <text evidence="3">The sequence shown here is derived from an EMBL/GenBank/DDBJ whole genome shotgun (WGS) entry which is preliminary data.</text>
</comment>
<dbReference type="GO" id="GO:0009307">
    <property type="term" value="P:DNA restriction-modification system"/>
    <property type="evidence" value="ECO:0007669"/>
    <property type="project" value="UniProtKB-KW"/>
</dbReference>
<dbReference type="Pfam" id="PF22240">
    <property type="entry name" value="ISP_coupler"/>
    <property type="match status" value="1"/>
</dbReference>
<dbReference type="InterPro" id="IPR001650">
    <property type="entry name" value="Helicase_C-like"/>
</dbReference>
<dbReference type="PRINTS" id="PR00507">
    <property type="entry name" value="N12N6MTFRASE"/>
</dbReference>